<evidence type="ECO:0000313" key="10">
    <source>
        <dbReference type="Proteomes" id="UP000199220"/>
    </source>
</evidence>
<reference evidence="10" key="1">
    <citation type="submission" date="2016-10" db="EMBL/GenBank/DDBJ databases">
        <authorList>
            <person name="Varghese N."/>
            <person name="Submissions S."/>
        </authorList>
    </citation>
    <scope>NUCLEOTIDE SEQUENCE [LARGE SCALE GENOMIC DNA]</scope>
    <source>
        <strain evidence="10">DSM 21368</strain>
    </source>
</reference>
<dbReference type="InterPro" id="IPR027379">
    <property type="entry name" value="CLS_N"/>
</dbReference>
<keyword evidence="4 7" id="KW-1133">Transmembrane helix</keyword>
<evidence type="ECO:0000256" key="4">
    <source>
        <dbReference type="ARBA" id="ARBA00022989"/>
    </source>
</evidence>
<evidence type="ECO:0000256" key="2">
    <source>
        <dbReference type="ARBA" id="ARBA00022475"/>
    </source>
</evidence>
<evidence type="ECO:0000259" key="8">
    <source>
        <dbReference type="Pfam" id="PF13396"/>
    </source>
</evidence>
<feature type="transmembrane region" description="Helical" evidence="7">
    <location>
        <begin position="33"/>
        <end position="54"/>
    </location>
</feature>
<dbReference type="AlphaFoldDB" id="A0A1H5BTY9"/>
<evidence type="ECO:0000256" key="7">
    <source>
        <dbReference type="SAM" id="Phobius"/>
    </source>
</evidence>
<evidence type="ECO:0000256" key="1">
    <source>
        <dbReference type="ARBA" id="ARBA00004651"/>
    </source>
</evidence>
<sequence>MRILLFLAVLALTVYSVIDCVGGEEERRKGIPTWLWVTLIIALPVLGAIIWLAVSRSPGASGRPARPQRTQPLAPDDDAAFLADLDRRTKPKPPADAPEDEDDESNGSENGSENGSSGGHKPE</sequence>
<name>A0A1H5BTY9_9MICO</name>
<keyword evidence="3 7" id="KW-0812">Transmembrane</keyword>
<dbReference type="Pfam" id="PF13396">
    <property type="entry name" value="PLDc_N"/>
    <property type="match status" value="1"/>
</dbReference>
<organism evidence="9 10">
    <name type="scientific">Ruania alba</name>
    <dbReference type="NCBI Taxonomy" id="648782"/>
    <lineage>
        <taxon>Bacteria</taxon>
        <taxon>Bacillati</taxon>
        <taxon>Actinomycetota</taxon>
        <taxon>Actinomycetes</taxon>
        <taxon>Micrococcales</taxon>
        <taxon>Ruaniaceae</taxon>
        <taxon>Ruania</taxon>
    </lineage>
</organism>
<feature type="region of interest" description="Disordered" evidence="6">
    <location>
        <begin position="57"/>
        <end position="123"/>
    </location>
</feature>
<dbReference type="Proteomes" id="UP000199220">
    <property type="component" value="Unassembled WGS sequence"/>
</dbReference>
<evidence type="ECO:0000256" key="6">
    <source>
        <dbReference type="SAM" id="MobiDB-lite"/>
    </source>
</evidence>
<dbReference type="STRING" id="648782.SAMN04488554_0187"/>
<protein>
    <submittedName>
        <fullName evidence="9">Phospholipase_D-nuclease N-terminal</fullName>
    </submittedName>
</protein>
<evidence type="ECO:0000256" key="5">
    <source>
        <dbReference type="ARBA" id="ARBA00023136"/>
    </source>
</evidence>
<keyword evidence="2" id="KW-1003">Cell membrane</keyword>
<accession>A0A1H5BTY9</accession>
<comment type="subcellular location">
    <subcellularLocation>
        <location evidence="1">Cell membrane</location>
        <topology evidence="1">Multi-pass membrane protein</topology>
    </subcellularLocation>
</comment>
<dbReference type="RefSeq" id="WP_089771283.1">
    <property type="nucleotide sequence ID" value="NZ_FNTX01000001.1"/>
</dbReference>
<evidence type="ECO:0000313" key="9">
    <source>
        <dbReference type="EMBL" id="SED57671.1"/>
    </source>
</evidence>
<keyword evidence="5 7" id="KW-0472">Membrane</keyword>
<gene>
    <name evidence="9" type="ORF">SAMN04488554_0187</name>
</gene>
<feature type="compositionally biased region" description="Acidic residues" evidence="6">
    <location>
        <begin position="97"/>
        <end position="106"/>
    </location>
</feature>
<keyword evidence="10" id="KW-1185">Reference proteome</keyword>
<dbReference type="GO" id="GO:0005886">
    <property type="term" value="C:plasma membrane"/>
    <property type="evidence" value="ECO:0007669"/>
    <property type="project" value="UniProtKB-SubCell"/>
</dbReference>
<dbReference type="OrthoDB" id="3298527at2"/>
<proteinExistence type="predicted"/>
<dbReference type="EMBL" id="FNTX01000001">
    <property type="protein sequence ID" value="SED57671.1"/>
    <property type="molecule type" value="Genomic_DNA"/>
</dbReference>
<feature type="domain" description="Cardiolipin synthase N-terminal" evidence="8">
    <location>
        <begin position="11"/>
        <end position="56"/>
    </location>
</feature>
<evidence type="ECO:0000256" key="3">
    <source>
        <dbReference type="ARBA" id="ARBA00022692"/>
    </source>
</evidence>